<dbReference type="OrthoDB" id="9803687at2"/>
<dbReference type="EMBL" id="FQZQ01000020">
    <property type="protein sequence ID" value="SHK13846.1"/>
    <property type="molecule type" value="Genomic_DNA"/>
</dbReference>
<dbReference type="GO" id="GO:0032259">
    <property type="term" value="P:methylation"/>
    <property type="evidence" value="ECO:0007669"/>
    <property type="project" value="UniProtKB-KW"/>
</dbReference>
<dbReference type="PROSITE" id="PS50970">
    <property type="entry name" value="HCY"/>
    <property type="match status" value="1"/>
</dbReference>
<dbReference type="AlphaFoldDB" id="A0A1M6Q189"/>
<evidence type="ECO:0000313" key="6">
    <source>
        <dbReference type="Proteomes" id="UP000183982"/>
    </source>
</evidence>
<dbReference type="PANTHER" id="PTHR11103:SF18">
    <property type="entry name" value="SLR1189 PROTEIN"/>
    <property type="match status" value="1"/>
</dbReference>
<comment type="cofactor">
    <cofactor evidence="3">
        <name>Zn(2+)</name>
        <dbReference type="ChEBI" id="CHEBI:29105"/>
    </cofactor>
</comment>
<feature type="domain" description="Hcy-binding" evidence="4">
    <location>
        <begin position="5"/>
        <end position="308"/>
    </location>
</feature>
<dbReference type="PANTHER" id="PTHR11103">
    <property type="entry name" value="SLR1189 PROTEIN"/>
    <property type="match status" value="1"/>
</dbReference>
<keyword evidence="2 3" id="KW-0808">Transferase</keyword>
<keyword evidence="3" id="KW-0862">Zinc</keyword>
<protein>
    <submittedName>
        <fullName evidence="5">Homocysteine S-methyltransferase</fullName>
    </submittedName>
</protein>
<evidence type="ECO:0000256" key="1">
    <source>
        <dbReference type="ARBA" id="ARBA00022603"/>
    </source>
</evidence>
<keyword evidence="1 3" id="KW-0489">Methyltransferase</keyword>
<accession>A0A1M6Q189</accession>
<evidence type="ECO:0000259" key="4">
    <source>
        <dbReference type="PROSITE" id="PS50970"/>
    </source>
</evidence>
<name>A0A1M6Q189_9RHOB</name>
<evidence type="ECO:0000256" key="2">
    <source>
        <dbReference type="ARBA" id="ARBA00022679"/>
    </source>
</evidence>
<dbReference type="RefSeq" id="WP_073254945.1">
    <property type="nucleotide sequence ID" value="NZ_FQZQ01000020.1"/>
</dbReference>
<feature type="binding site" evidence="3">
    <location>
        <position position="225"/>
    </location>
    <ligand>
        <name>Zn(2+)</name>
        <dbReference type="ChEBI" id="CHEBI:29105"/>
    </ligand>
</feature>
<reference evidence="6" key="1">
    <citation type="submission" date="2016-11" db="EMBL/GenBank/DDBJ databases">
        <authorList>
            <person name="Varghese N."/>
            <person name="Submissions S."/>
        </authorList>
    </citation>
    <scope>NUCLEOTIDE SEQUENCE [LARGE SCALE GENOMIC DNA]</scope>
    <source>
        <strain evidence="6">DSM 100564</strain>
    </source>
</reference>
<dbReference type="InterPro" id="IPR003726">
    <property type="entry name" value="HCY_dom"/>
</dbReference>
<evidence type="ECO:0000313" key="5">
    <source>
        <dbReference type="EMBL" id="SHK13846.1"/>
    </source>
</evidence>
<dbReference type="GO" id="GO:0046872">
    <property type="term" value="F:metal ion binding"/>
    <property type="evidence" value="ECO:0007669"/>
    <property type="project" value="UniProtKB-KW"/>
</dbReference>
<dbReference type="Proteomes" id="UP000183982">
    <property type="component" value="Unassembled WGS sequence"/>
</dbReference>
<feature type="binding site" evidence="3">
    <location>
        <position position="294"/>
    </location>
    <ligand>
        <name>Zn(2+)</name>
        <dbReference type="ChEBI" id="CHEBI:29105"/>
    </ligand>
</feature>
<evidence type="ECO:0000256" key="3">
    <source>
        <dbReference type="PROSITE-ProRule" id="PRU00333"/>
    </source>
</evidence>
<dbReference type="GO" id="GO:0008168">
    <property type="term" value="F:methyltransferase activity"/>
    <property type="evidence" value="ECO:0007669"/>
    <property type="project" value="UniProtKB-UniRule"/>
</dbReference>
<dbReference type="SUPFAM" id="SSF82282">
    <property type="entry name" value="Homocysteine S-methyltransferase"/>
    <property type="match status" value="1"/>
</dbReference>
<organism evidence="5 6">
    <name type="scientific">Shimia gijangensis</name>
    <dbReference type="NCBI Taxonomy" id="1470563"/>
    <lineage>
        <taxon>Bacteria</taxon>
        <taxon>Pseudomonadati</taxon>
        <taxon>Pseudomonadota</taxon>
        <taxon>Alphaproteobacteria</taxon>
        <taxon>Rhodobacterales</taxon>
        <taxon>Roseobacteraceae</taxon>
    </lineage>
</organism>
<dbReference type="Pfam" id="PF02574">
    <property type="entry name" value="S-methyl_trans"/>
    <property type="match status" value="1"/>
</dbReference>
<keyword evidence="3" id="KW-0479">Metal-binding</keyword>
<dbReference type="Gene3D" id="3.20.20.330">
    <property type="entry name" value="Homocysteine-binding-like domain"/>
    <property type="match status" value="1"/>
</dbReference>
<keyword evidence="6" id="KW-1185">Reference proteome</keyword>
<sequence>MTRYSKALPQLGGDLFLVYLGMETDLIFSQGVDLPGFASYPLLETKEGRAHLRRYFHDMIDLGRAKGAGVILESPTWVANRDRAAGIGYAPETLRARNIEAIELMASVREECPDLPTVLSASIGPRTDAYAPSDIMAADEAERYHSEQIEVLASTSTDMIGAYTLAYPEEAIGMVRAAQTFDLPIAVSFTVETDGCLPTGASLRDAIEATDQATDGYASYFLVNCAHPDHFTGILTQESWMRRLKGVVANASRCSHAELDEAEELDAGNPLELGRQLAEIYTHHPNITILGGCCGTDMRHMRAIAQAVRTP</sequence>
<dbReference type="InterPro" id="IPR036589">
    <property type="entry name" value="HCY_dom_sf"/>
</dbReference>
<feature type="binding site" evidence="3">
    <location>
        <position position="293"/>
    </location>
    <ligand>
        <name>Zn(2+)</name>
        <dbReference type="ChEBI" id="CHEBI:29105"/>
    </ligand>
</feature>
<proteinExistence type="predicted"/>
<gene>
    <name evidence="5" type="ORF">SAMN05444000_1206</name>
</gene>
<dbReference type="STRING" id="1470563.SAMN05444000_1206"/>